<dbReference type="InterPro" id="IPR001126">
    <property type="entry name" value="UmuC"/>
</dbReference>
<dbReference type="GO" id="GO:0007064">
    <property type="term" value="P:mitotic sister chromatid cohesion"/>
    <property type="evidence" value="ECO:0007669"/>
    <property type="project" value="UniProtKB-ARBA"/>
</dbReference>
<dbReference type="InterPro" id="IPR017961">
    <property type="entry name" value="DNA_pol_Y-fam_little_finger"/>
</dbReference>
<evidence type="ECO:0000256" key="8">
    <source>
        <dbReference type="ARBA" id="ARBA00023242"/>
    </source>
</evidence>
<accession>A0A0C3DE40</accession>
<dbReference type="SUPFAM" id="SSF100879">
    <property type="entry name" value="Lesion bypass DNA polymerase (Y-family), little finger domain"/>
    <property type="match status" value="1"/>
</dbReference>
<dbReference type="GO" id="GO:0005657">
    <property type="term" value="C:replication fork"/>
    <property type="evidence" value="ECO:0007669"/>
    <property type="project" value="UniProtKB-ARBA"/>
</dbReference>
<keyword evidence="7" id="KW-0234">DNA repair</keyword>
<keyword evidence="8" id="KW-0539">Nucleus</keyword>
<evidence type="ECO:0000256" key="1">
    <source>
        <dbReference type="ARBA" id="ARBA00004123"/>
    </source>
</evidence>
<proteinExistence type="predicted"/>
<evidence type="ECO:0000259" key="12">
    <source>
        <dbReference type="PROSITE" id="PS51907"/>
    </source>
</evidence>
<keyword evidence="6" id="KW-0862">Zinc</keyword>
<evidence type="ECO:0000256" key="2">
    <source>
        <dbReference type="ARBA" id="ARBA00022679"/>
    </source>
</evidence>
<dbReference type="Gene3D" id="3.40.1170.60">
    <property type="match status" value="1"/>
</dbReference>
<dbReference type="GO" id="GO:0008270">
    <property type="term" value="F:zinc ion binding"/>
    <property type="evidence" value="ECO:0007669"/>
    <property type="project" value="UniProtKB-KW"/>
</dbReference>
<dbReference type="GO" id="GO:0006281">
    <property type="term" value="P:DNA repair"/>
    <property type="evidence" value="ECO:0007669"/>
    <property type="project" value="UniProtKB-KW"/>
</dbReference>
<dbReference type="PANTHER" id="PTHR45873">
    <property type="entry name" value="DNA POLYMERASE ETA"/>
    <property type="match status" value="1"/>
</dbReference>
<evidence type="ECO:0000256" key="6">
    <source>
        <dbReference type="ARBA" id="ARBA00022833"/>
    </source>
</evidence>
<dbReference type="GO" id="GO:0042276">
    <property type="term" value="P:error-prone translesion synthesis"/>
    <property type="evidence" value="ECO:0007669"/>
    <property type="project" value="TreeGrafter"/>
</dbReference>
<dbReference type="GO" id="GO:0070987">
    <property type="term" value="P:error-free translesion synthesis"/>
    <property type="evidence" value="ECO:0007669"/>
    <property type="project" value="UniProtKB-ARBA"/>
</dbReference>
<dbReference type="OrthoDB" id="5723at2759"/>
<dbReference type="AlphaFoldDB" id="A0A0C3DE40"/>
<evidence type="ECO:0000256" key="5">
    <source>
        <dbReference type="ARBA" id="ARBA00022771"/>
    </source>
</evidence>
<dbReference type="SUPFAM" id="SSF56672">
    <property type="entry name" value="DNA/RNA polymerases"/>
    <property type="match status" value="1"/>
</dbReference>
<dbReference type="EMBL" id="KN822156">
    <property type="protein sequence ID" value="KIM54366.1"/>
    <property type="molecule type" value="Genomic_DNA"/>
</dbReference>
<dbReference type="STRING" id="1036808.A0A0C3DE40"/>
<evidence type="ECO:0000256" key="7">
    <source>
        <dbReference type="ARBA" id="ARBA00023204"/>
    </source>
</evidence>
<evidence type="ECO:0000313" key="13">
    <source>
        <dbReference type="EMBL" id="KIM54366.1"/>
    </source>
</evidence>
<protein>
    <recommendedName>
        <fullName evidence="9">DNA polymerase eta</fullName>
    </recommendedName>
</protein>
<evidence type="ECO:0000256" key="4">
    <source>
        <dbReference type="ARBA" id="ARBA00022763"/>
    </source>
</evidence>
<dbReference type="InterPro" id="IPR043128">
    <property type="entry name" value="Rev_trsase/Diguanyl_cyclase"/>
</dbReference>
<dbReference type="Gene3D" id="3.30.70.270">
    <property type="match status" value="1"/>
</dbReference>
<dbReference type="Gene3D" id="1.10.150.20">
    <property type="entry name" value="5' to 3' exonuclease, C-terminal subdomain"/>
    <property type="match status" value="1"/>
</dbReference>
<dbReference type="PANTHER" id="PTHR45873:SF1">
    <property type="entry name" value="DNA POLYMERASE ETA"/>
    <property type="match status" value="1"/>
</dbReference>
<dbReference type="FunFam" id="3.40.1170.60:FF:000008">
    <property type="entry name" value="DNA polymerase eta subunit"/>
    <property type="match status" value="1"/>
</dbReference>
<dbReference type="InterPro" id="IPR036775">
    <property type="entry name" value="DNA_pol_Y-fam_lit_finger_sf"/>
</dbReference>
<dbReference type="PROSITE" id="PS51907">
    <property type="entry name" value="ZF_UBZ3"/>
    <property type="match status" value="1"/>
</dbReference>
<evidence type="ECO:0000256" key="10">
    <source>
        <dbReference type="SAM" id="MobiDB-lite"/>
    </source>
</evidence>
<dbReference type="InterPro" id="IPR052230">
    <property type="entry name" value="DNA_polymerase_eta"/>
</dbReference>
<reference evidence="14" key="2">
    <citation type="submission" date="2015-01" db="EMBL/GenBank/DDBJ databases">
        <title>Evolutionary Origins and Diversification of the Mycorrhizal Mutualists.</title>
        <authorList>
            <consortium name="DOE Joint Genome Institute"/>
            <consortium name="Mycorrhizal Genomics Consortium"/>
            <person name="Kohler A."/>
            <person name="Kuo A."/>
            <person name="Nagy L.G."/>
            <person name="Floudas D."/>
            <person name="Copeland A."/>
            <person name="Barry K.W."/>
            <person name="Cichocki N."/>
            <person name="Veneault-Fourrey C."/>
            <person name="LaButti K."/>
            <person name="Lindquist E.A."/>
            <person name="Lipzen A."/>
            <person name="Lundell T."/>
            <person name="Morin E."/>
            <person name="Murat C."/>
            <person name="Riley R."/>
            <person name="Ohm R."/>
            <person name="Sun H."/>
            <person name="Tunlid A."/>
            <person name="Henrissat B."/>
            <person name="Grigoriev I.V."/>
            <person name="Hibbett D.S."/>
            <person name="Martin F."/>
        </authorList>
    </citation>
    <scope>NUCLEOTIDE SEQUENCE [LARGE SCALE GENOMIC DNA]</scope>
    <source>
        <strain evidence="14">Foug A</strain>
    </source>
</reference>
<feature type="region of interest" description="Disordered" evidence="10">
    <location>
        <begin position="630"/>
        <end position="666"/>
    </location>
</feature>
<keyword evidence="14" id="KW-1185">Reference proteome</keyword>
<dbReference type="Proteomes" id="UP000053989">
    <property type="component" value="Unassembled WGS sequence"/>
</dbReference>
<dbReference type="GO" id="GO:0003887">
    <property type="term" value="F:DNA-directed DNA polymerase activity"/>
    <property type="evidence" value="ECO:0007669"/>
    <property type="project" value="TreeGrafter"/>
</dbReference>
<feature type="compositionally biased region" description="Basic and acidic residues" evidence="10">
    <location>
        <begin position="571"/>
        <end position="583"/>
    </location>
</feature>
<evidence type="ECO:0000256" key="3">
    <source>
        <dbReference type="ARBA" id="ARBA00022723"/>
    </source>
</evidence>
<feature type="region of interest" description="Disordered" evidence="10">
    <location>
        <begin position="551"/>
        <end position="584"/>
    </location>
</feature>
<dbReference type="Pfam" id="PF11799">
    <property type="entry name" value="IMS_C"/>
    <property type="match status" value="1"/>
</dbReference>
<sequence length="666" mass="74379">MVDGGEVLELKLGGLCSEPLEECNLIIVEIGALKDVEVPLTLLCTLTIPMNSPSKSAKGKGKITDQDYDDLRPTITYRHVLSQNLGVRDPFRVIALCDSDAFYAACERVRLALDPDVPIVVQQWESLIAVSYPARKYGISRMDKVKDAKKKCPNLVAVHVATYKEGEKEPGYWDNIDTRTHKVSLDLYRRESSKIISAFKETLPRGEIEKASIDEAFIDLTRPVREKLLERYPYLAAVPEDAPDGADSPLPPPPPIDWCQLGVLVPLTPQEDGSKAQDELPNSEDGYSTTWHDVALSIGAEFMAQVRAEVLKQLGYTTSAGIARNKFLAKLCASYKKPNSQVTILRNDAIPNYLRPMPFQKIRFLGGKLGDALAKEYDVSTVDDLLTVSLDEMQNKFGENALWVYELLRGIDRSEVKEKSALFKSMLASKNLAKPIINAADGQHWIRVLAAELTLRLKDAREEIPTLWPKNIVLHARKGYETSRSKQAVFPFTKDVTVDVIASAGNKLWKELTRDVTNINITCVQLAFTGIEAAEIGQQMIHGFFKTRDAQLPPLKRPRSDSDSSLNKGAVKSDTRNAPERQELPQMSFVCERCQKQIALGEGSSEWGEEQRTSALAMLRQEHEDFHFAKDLAGDSRPIKPHSSKPVSMRSRGTEPKGITKFFNKK</sequence>
<organism evidence="13 14">
    <name type="scientific">Scleroderma citrinum Foug A</name>
    <dbReference type="NCBI Taxonomy" id="1036808"/>
    <lineage>
        <taxon>Eukaryota</taxon>
        <taxon>Fungi</taxon>
        <taxon>Dikarya</taxon>
        <taxon>Basidiomycota</taxon>
        <taxon>Agaricomycotina</taxon>
        <taxon>Agaricomycetes</taxon>
        <taxon>Agaricomycetidae</taxon>
        <taxon>Boletales</taxon>
        <taxon>Sclerodermatineae</taxon>
        <taxon>Sclerodermataceae</taxon>
        <taxon>Scleroderma</taxon>
    </lineage>
</organism>
<keyword evidence="2" id="KW-0808">Transferase</keyword>
<dbReference type="Gene3D" id="3.30.1490.100">
    <property type="entry name" value="DNA polymerase, Y-family, little finger domain"/>
    <property type="match status" value="1"/>
</dbReference>
<reference evidence="13 14" key="1">
    <citation type="submission" date="2014-04" db="EMBL/GenBank/DDBJ databases">
        <authorList>
            <consortium name="DOE Joint Genome Institute"/>
            <person name="Kuo A."/>
            <person name="Kohler A."/>
            <person name="Nagy L.G."/>
            <person name="Floudas D."/>
            <person name="Copeland A."/>
            <person name="Barry K.W."/>
            <person name="Cichocki N."/>
            <person name="Veneault-Fourrey C."/>
            <person name="LaButti K."/>
            <person name="Lindquist E.A."/>
            <person name="Lipzen A."/>
            <person name="Lundell T."/>
            <person name="Morin E."/>
            <person name="Murat C."/>
            <person name="Sun H."/>
            <person name="Tunlid A."/>
            <person name="Henrissat B."/>
            <person name="Grigoriev I.V."/>
            <person name="Hibbett D.S."/>
            <person name="Martin F."/>
            <person name="Nordberg H.P."/>
            <person name="Cantor M.N."/>
            <person name="Hua S.X."/>
        </authorList>
    </citation>
    <scope>NUCLEOTIDE SEQUENCE [LARGE SCALE GENOMIC DNA]</scope>
    <source>
        <strain evidence="13 14">Foug A</strain>
    </source>
</reference>
<dbReference type="InterPro" id="IPR041298">
    <property type="entry name" value="UBZ3"/>
</dbReference>
<dbReference type="GO" id="GO:0035861">
    <property type="term" value="C:site of double-strand break"/>
    <property type="evidence" value="ECO:0007669"/>
    <property type="project" value="TreeGrafter"/>
</dbReference>
<feature type="domain" description="UBZ3-type" evidence="12">
    <location>
        <begin position="584"/>
        <end position="635"/>
    </location>
</feature>
<dbReference type="FunCoup" id="A0A0C3DE40">
    <property type="interactions" value="236"/>
</dbReference>
<dbReference type="GO" id="GO:0009314">
    <property type="term" value="P:response to radiation"/>
    <property type="evidence" value="ECO:0007669"/>
    <property type="project" value="TreeGrafter"/>
</dbReference>
<dbReference type="GO" id="GO:0003684">
    <property type="term" value="F:damaged DNA binding"/>
    <property type="evidence" value="ECO:0007669"/>
    <property type="project" value="InterPro"/>
</dbReference>
<evidence type="ECO:0000259" key="11">
    <source>
        <dbReference type="PROSITE" id="PS50173"/>
    </source>
</evidence>
<feature type="domain" description="UmuC" evidence="11">
    <location>
        <begin position="94"/>
        <end position="366"/>
    </location>
</feature>
<evidence type="ECO:0000256" key="9">
    <source>
        <dbReference type="ARBA" id="ARBA00044975"/>
    </source>
</evidence>
<dbReference type="HOGENOM" id="CLU_012348_7_1_1"/>
<name>A0A0C3DE40_9AGAM</name>
<keyword evidence="5" id="KW-0863">Zinc-finger</keyword>
<dbReference type="FunFam" id="1.10.150.20:FF:000014">
    <property type="entry name" value="Polymerase (DNA directed), eta"/>
    <property type="match status" value="1"/>
</dbReference>
<dbReference type="GO" id="GO:0005634">
    <property type="term" value="C:nucleus"/>
    <property type="evidence" value="ECO:0007669"/>
    <property type="project" value="UniProtKB-SubCell"/>
</dbReference>
<dbReference type="PROSITE" id="PS50173">
    <property type="entry name" value="UMUC"/>
    <property type="match status" value="1"/>
</dbReference>
<dbReference type="InterPro" id="IPR043502">
    <property type="entry name" value="DNA/RNA_pol_sf"/>
</dbReference>
<evidence type="ECO:0000313" key="14">
    <source>
        <dbReference type="Proteomes" id="UP000053989"/>
    </source>
</evidence>
<dbReference type="Pfam" id="PF21704">
    <property type="entry name" value="POLH-Rev1_HhH"/>
    <property type="match status" value="1"/>
</dbReference>
<comment type="subcellular location">
    <subcellularLocation>
        <location evidence="1">Nucleus</location>
    </subcellularLocation>
</comment>
<dbReference type="Pfam" id="PF00817">
    <property type="entry name" value="IMS"/>
    <property type="match status" value="1"/>
</dbReference>
<dbReference type="InParanoid" id="A0A0C3DE40"/>
<gene>
    <name evidence="13" type="ORF">SCLCIDRAFT_31156</name>
</gene>
<keyword evidence="4" id="KW-0227">DNA damage</keyword>
<keyword evidence="3" id="KW-0479">Metal-binding</keyword>